<dbReference type="Proteomes" id="UP001443914">
    <property type="component" value="Unassembled WGS sequence"/>
</dbReference>
<evidence type="ECO:0000256" key="2">
    <source>
        <dbReference type="ARBA" id="ARBA00022723"/>
    </source>
</evidence>
<evidence type="ECO:0000256" key="4">
    <source>
        <dbReference type="ARBA" id="ARBA00023239"/>
    </source>
</evidence>
<organism evidence="6 7">
    <name type="scientific">Saponaria officinalis</name>
    <name type="common">Common soapwort</name>
    <name type="synonym">Lychnis saponaria</name>
    <dbReference type="NCBI Taxonomy" id="3572"/>
    <lineage>
        <taxon>Eukaryota</taxon>
        <taxon>Viridiplantae</taxon>
        <taxon>Streptophyta</taxon>
        <taxon>Embryophyta</taxon>
        <taxon>Tracheophyta</taxon>
        <taxon>Spermatophyta</taxon>
        <taxon>Magnoliopsida</taxon>
        <taxon>eudicotyledons</taxon>
        <taxon>Gunneridae</taxon>
        <taxon>Pentapetalae</taxon>
        <taxon>Caryophyllales</taxon>
        <taxon>Caryophyllaceae</taxon>
        <taxon>Caryophylleae</taxon>
        <taxon>Saponaria</taxon>
    </lineage>
</organism>
<evidence type="ECO:0000313" key="6">
    <source>
        <dbReference type="EMBL" id="KAK9681670.1"/>
    </source>
</evidence>
<dbReference type="InterPro" id="IPR001128">
    <property type="entry name" value="Cyt_P450"/>
</dbReference>
<evidence type="ECO:0000256" key="1">
    <source>
        <dbReference type="ARBA" id="ARBA00022617"/>
    </source>
</evidence>
<comment type="cofactor">
    <cofactor evidence="5">
        <name>heme</name>
        <dbReference type="ChEBI" id="CHEBI:30413"/>
    </cofactor>
</comment>
<reference evidence="6" key="1">
    <citation type="submission" date="2024-03" db="EMBL/GenBank/DDBJ databases">
        <title>WGS assembly of Saponaria officinalis var. Norfolk2.</title>
        <authorList>
            <person name="Jenkins J."/>
            <person name="Shu S."/>
            <person name="Grimwood J."/>
            <person name="Barry K."/>
            <person name="Goodstein D."/>
            <person name="Schmutz J."/>
            <person name="Leebens-Mack J."/>
            <person name="Osbourn A."/>
        </authorList>
    </citation>
    <scope>NUCLEOTIDE SEQUENCE [LARGE SCALE GENOMIC DNA]</scope>
    <source>
        <strain evidence="6">JIC</strain>
    </source>
</reference>
<dbReference type="InterPro" id="IPR002403">
    <property type="entry name" value="Cyt_P450_E_grp-IV"/>
</dbReference>
<keyword evidence="1 5" id="KW-0349">Heme</keyword>
<accession>A0AAW1HZF9</accession>
<comment type="caution">
    <text evidence="6">The sequence shown here is derived from an EMBL/GenBank/DDBJ whole genome shotgun (WGS) entry which is preliminary data.</text>
</comment>
<dbReference type="Pfam" id="PF00067">
    <property type="entry name" value="p450"/>
    <property type="match status" value="1"/>
</dbReference>
<keyword evidence="2 5" id="KW-0479">Metal-binding</keyword>
<dbReference type="InterPro" id="IPR036396">
    <property type="entry name" value="Cyt_P450_sf"/>
</dbReference>
<dbReference type="PANTHER" id="PTHR24286">
    <property type="entry name" value="CYTOCHROME P450 26"/>
    <property type="match status" value="1"/>
</dbReference>
<dbReference type="FunFam" id="1.10.630.10:FF:000024">
    <property type="entry name" value="Allene oxide synthase, chloroplastic"/>
    <property type="match status" value="1"/>
</dbReference>
<dbReference type="GO" id="GO:0016125">
    <property type="term" value="P:sterol metabolic process"/>
    <property type="evidence" value="ECO:0007669"/>
    <property type="project" value="TreeGrafter"/>
</dbReference>
<evidence type="ECO:0000313" key="7">
    <source>
        <dbReference type="Proteomes" id="UP001443914"/>
    </source>
</evidence>
<dbReference type="Gene3D" id="1.10.630.10">
    <property type="entry name" value="Cytochrome P450"/>
    <property type="match status" value="1"/>
</dbReference>
<dbReference type="GO" id="GO:0016705">
    <property type="term" value="F:oxidoreductase activity, acting on paired donors, with incorporation or reduction of molecular oxygen"/>
    <property type="evidence" value="ECO:0007669"/>
    <property type="project" value="InterPro"/>
</dbReference>
<name>A0AAW1HZF9_SAPOF</name>
<dbReference type="SUPFAM" id="SSF48264">
    <property type="entry name" value="Cytochrome P450"/>
    <property type="match status" value="1"/>
</dbReference>
<evidence type="ECO:0000256" key="3">
    <source>
        <dbReference type="ARBA" id="ARBA00023004"/>
    </source>
</evidence>
<protein>
    <recommendedName>
        <fullName evidence="8">Allene oxide synthase 3-like</fullName>
    </recommendedName>
</protein>
<evidence type="ECO:0008006" key="8">
    <source>
        <dbReference type="Google" id="ProtNLM"/>
    </source>
</evidence>
<keyword evidence="7" id="KW-1185">Reference proteome</keyword>
<keyword evidence="3 5" id="KW-0408">Iron</keyword>
<keyword evidence="4" id="KW-0456">Lyase</keyword>
<dbReference type="GO" id="GO:0005506">
    <property type="term" value="F:iron ion binding"/>
    <property type="evidence" value="ECO:0007669"/>
    <property type="project" value="InterPro"/>
</dbReference>
<dbReference type="PANTHER" id="PTHR24286:SF302">
    <property type="entry name" value="ALLENE OXIDE SYNTHASE 2"/>
    <property type="match status" value="1"/>
</dbReference>
<evidence type="ECO:0000256" key="5">
    <source>
        <dbReference type="PIRSR" id="PIRSR602403-1"/>
    </source>
</evidence>
<dbReference type="PRINTS" id="PR00465">
    <property type="entry name" value="EP450IV"/>
</dbReference>
<dbReference type="GO" id="GO:0004497">
    <property type="term" value="F:monooxygenase activity"/>
    <property type="evidence" value="ECO:0007669"/>
    <property type="project" value="InterPro"/>
</dbReference>
<dbReference type="GO" id="GO:0006631">
    <property type="term" value="P:fatty acid metabolic process"/>
    <property type="evidence" value="ECO:0007669"/>
    <property type="project" value="UniProtKB-ARBA"/>
</dbReference>
<gene>
    <name evidence="6" type="ORF">RND81_10G019100</name>
</gene>
<dbReference type="EMBL" id="JBDFQZ010000010">
    <property type="protein sequence ID" value="KAK9681670.1"/>
    <property type="molecule type" value="Genomic_DNA"/>
</dbReference>
<dbReference type="AlphaFoldDB" id="A0AAW1HZF9"/>
<dbReference type="CDD" id="cd11071">
    <property type="entry name" value="CYP74"/>
    <property type="match status" value="1"/>
</dbReference>
<proteinExistence type="predicted"/>
<dbReference type="GO" id="GO:0020037">
    <property type="term" value="F:heme binding"/>
    <property type="evidence" value="ECO:0007669"/>
    <property type="project" value="InterPro"/>
</dbReference>
<feature type="binding site" description="axial binding residue" evidence="5">
    <location>
        <position position="436"/>
    </location>
    <ligand>
        <name>heme</name>
        <dbReference type="ChEBI" id="CHEBI:30413"/>
    </ligand>
    <ligandPart>
        <name>Fe</name>
        <dbReference type="ChEBI" id="CHEBI:18248"/>
    </ligandPart>
</feature>
<dbReference type="GO" id="GO:0016829">
    <property type="term" value="F:lyase activity"/>
    <property type="evidence" value="ECO:0007669"/>
    <property type="project" value="UniProtKB-KW"/>
</dbReference>
<sequence length="483" mass="54424">MAITSESSVRDDVPAQEIPGSHGMPFFGALKDRWDFFYLQGRDDFFKSRMEKYNSSVFRANMPPGPCIASDPRVIVLLDANSFPILFDTTKVEKRDVLYGTFMPSTSFTGGHRMCAYLDPSEAKHGSVKSLFQSFLVSKHDEFIPLFRSCMQNLFVELEDQVEFKKGGVEFGSLSDALSFEFIFRLLCDNKSPLDTKLESDGASTMKKWLALQLTPLVTIGLPILLNPIEDFLLHCLKPPFFLVKSAYKKLYDAFHASATSYLDKAEKYGLNREEACHNLVFVAGFNAFGGMSIWFPSLIKWVASAGESLHRELVDEIRTVVQSEGGVTINSIDKMALTKSVVYEALRLDPPVPYQYGKAKEDLLVHTHDTAYKVKKGELLFGYQPFATKDPKIFENPEEFVSDRFIGEEGERLLRYVLWSNGRETDTPTTENKQCPGKNLVVLMSRLLLVELFLRYDTISVQVKTAGMTSSLLVSSYTKATS</sequence>